<gene>
    <name evidence="2" type="ORF">KP79_PYT18081</name>
</gene>
<protein>
    <recommendedName>
        <fullName evidence="1">Mutator-like transposase domain-containing protein</fullName>
    </recommendedName>
</protein>
<feature type="domain" description="Mutator-like transposase" evidence="1">
    <location>
        <begin position="3"/>
        <end position="274"/>
    </location>
</feature>
<evidence type="ECO:0000313" key="2">
    <source>
        <dbReference type="EMBL" id="OWF40378.1"/>
    </source>
</evidence>
<evidence type="ECO:0000313" key="3">
    <source>
        <dbReference type="Proteomes" id="UP000242188"/>
    </source>
</evidence>
<dbReference type="AlphaFoldDB" id="A0A210PV59"/>
<dbReference type="InterPro" id="IPR049012">
    <property type="entry name" value="Mutator_transp_dom"/>
</dbReference>
<dbReference type="OrthoDB" id="6122456at2759"/>
<reference evidence="2 3" key="1">
    <citation type="journal article" date="2017" name="Nat. Ecol. Evol.">
        <title>Scallop genome provides insights into evolution of bilaterian karyotype and development.</title>
        <authorList>
            <person name="Wang S."/>
            <person name="Zhang J."/>
            <person name="Jiao W."/>
            <person name="Li J."/>
            <person name="Xun X."/>
            <person name="Sun Y."/>
            <person name="Guo X."/>
            <person name="Huan P."/>
            <person name="Dong B."/>
            <person name="Zhang L."/>
            <person name="Hu X."/>
            <person name="Sun X."/>
            <person name="Wang J."/>
            <person name="Zhao C."/>
            <person name="Wang Y."/>
            <person name="Wang D."/>
            <person name="Huang X."/>
            <person name="Wang R."/>
            <person name="Lv J."/>
            <person name="Li Y."/>
            <person name="Zhang Z."/>
            <person name="Liu B."/>
            <person name="Lu W."/>
            <person name="Hui Y."/>
            <person name="Liang J."/>
            <person name="Zhou Z."/>
            <person name="Hou R."/>
            <person name="Li X."/>
            <person name="Liu Y."/>
            <person name="Li H."/>
            <person name="Ning X."/>
            <person name="Lin Y."/>
            <person name="Zhao L."/>
            <person name="Xing Q."/>
            <person name="Dou J."/>
            <person name="Li Y."/>
            <person name="Mao J."/>
            <person name="Guo H."/>
            <person name="Dou H."/>
            <person name="Li T."/>
            <person name="Mu C."/>
            <person name="Jiang W."/>
            <person name="Fu Q."/>
            <person name="Fu X."/>
            <person name="Miao Y."/>
            <person name="Liu J."/>
            <person name="Yu Q."/>
            <person name="Li R."/>
            <person name="Liao H."/>
            <person name="Li X."/>
            <person name="Kong Y."/>
            <person name="Jiang Z."/>
            <person name="Chourrout D."/>
            <person name="Li R."/>
            <person name="Bao Z."/>
        </authorList>
    </citation>
    <scope>NUCLEOTIDE SEQUENCE [LARGE SCALE GENOMIC DNA]</scope>
    <source>
        <strain evidence="2 3">PY_sf001</strain>
    </source>
</reference>
<comment type="caution">
    <text evidence="2">The sequence shown here is derived from an EMBL/GenBank/DDBJ whole genome shotgun (WGS) entry which is preliminary data.</text>
</comment>
<dbReference type="EMBL" id="NEDP02005470">
    <property type="protein sequence ID" value="OWF40378.1"/>
    <property type="molecule type" value="Genomic_DNA"/>
</dbReference>
<sequence>MSANIPAPSERGMQKRSNKVCDQIEEINKTDMGELRKRVKEINTHRGNPPNKVDLMVDANYNNPIYSGAGKNPFQPATQVMFSAIEHNTKDQYVVDLVTKNKLCNIWPPCESEHTSHCKGNLPLASSIGNEQAYCYESLENLKRDGLEVDKLVTDSDTGAFKAAEKRYKSGASCTKPTHNLDPIHLTRNFRKNILKCAKLEEIMPGSTKKERQTIKKRFTCDLAARCQAELYHLYDRHCGSLIPLQRAAHGVKEAIVKCYQGVHCECRTKSLVCAGKERNTWLTDNIYLPRDFKVSGGEATVSKTLMEKVDARLGDSVLEKTLWNLTTQKVESVNRRLKRSLPSSVNFTRNFSGRAHRAVYSVNHGPGTAIKELCSGVGSPITAGSSVSKDLDKEQKRHLYNKVNHCGVKFRREIRDTKYSNYMTVKLMKKFM</sequence>
<keyword evidence="3" id="KW-1185">Reference proteome</keyword>
<accession>A0A210PV59</accession>
<dbReference type="Pfam" id="PF20700">
    <property type="entry name" value="Mutator"/>
    <property type="match status" value="1"/>
</dbReference>
<name>A0A210PV59_MIZYE</name>
<evidence type="ECO:0000259" key="1">
    <source>
        <dbReference type="Pfam" id="PF20700"/>
    </source>
</evidence>
<organism evidence="2 3">
    <name type="scientific">Mizuhopecten yessoensis</name>
    <name type="common">Japanese scallop</name>
    <name type="synonym">Patinopecten yessoensis</name>
    <dbReference type="NCBI Taxonomy" id="6573"/>
    <lineage>
        <taxon>Eukaryota</taxon>
        <taxon>Metazoa</taxon>
        <taxon>Spiralia</taxon>
        <taxon>Lophotrochozoa</taxon>
        <taxon>Mollusca</taxon>
        <taxon>Bivalvia</taxon>
        <taxon>Autobranchia</taxon>
        <taxon>Pteriomorphia</taxon>
        <taxon>Pectinida</taxon>
        <taxon>Pectinoidea</taxon>
        <taxon>Pectinidae</taxon>
        <taxon>Mizuhopecten</taxon>
    </lineage>
</organism>
<dbReference type="Proteomes" id="UP000242188">
    <property type="component" value="Unassembled WGS sequence"/>
</dbReference>
<proteinExistence type="predicted"/>